<comment type="caution">
    <text evidence="1">The sequence shown here is derived from an EMBL/GenBank/DDBJ whole genome shotgun (WGS) entry which is preliminary data.</text>
</comment>
<accession>A0ABT9WRZ2</accession>
<sequence length="125" mass="14399">MRNDVLVIVKRRLKLQDNSLDDLIFDYIEQVEWKIKLYCNISKVPEALKRMWASITIDLLRVEHPNEEAIANSVSESMASVKLGDTSISYGSKGNEVTSTSKATLDDVVLNYRHELNRFRRLKSL</sequence>
<organism evidence="1 2">
    <name type="scientific">Bacillus chungangensis</name>
    <dbReference type="NCBI Taxonomy" id="587633"/>
    <lineage>
        <taxon>Bacteria</taxon>
        <taxon>Bacillati</taxon>
        <taxon>Bacillota</taxon>
        <taxon>Bacilli</taxon>
        <taxon>Bacillales</taxon>
        <taxon>Bacillaceae</taxon>
        <taxon>Bacillus</taxon>
    </lineage>
</organism>
<dbReference type="EMBL" id="JAUSTT010000009">
    <property type="protein sequence ID" value="MDQ0175994.1"/>
    <property type="molecule type" value="Genomic_DNA"/>
</dbReference>
<keyword evidence="2" id="KW-1185">Reference proteome</keyword>
<dbReference type="Proteomes" id="UP001223586">
    <property type="component" value="Unassembled WGS sequence"/>
</dbReference>
<evidence type="ECO:0000313" key="1">
    <source>
        <dbReference type="EMBL" id="MDQ0175994.1"/>
    </source>
</evidence>
<dbReference type="Pfam" id="PF05135">
    <property type="entry name" value="Phage_connect_1"/>
    <property type="match status" value="1"/>
</dbReference>
<proteinExistence type="predicted"/>
<gene>
    <name evidence="1" type="ORF">J2S08_001830</name>
</gene>
<reference evidence="1 2" key="1">
    <citation type="submission" date="2023-07" db="EMBL/GenBank/DDBJ databases">
        <title>Genomic Encyclopedia of Type Strains, Phase IV (KMG-IV): sequencing the most valuable type-strain genomes for metagenomic binning, comparative biology and taxonomic classification.</title>
        <authorList>
            <person name="Goeker M."/>
        </authorList>
    </citation>
    <scope>NUCLEOTIDE SEQUENCE [LARGE SCALE GENOMIC DNA]</scope>
    <source>
        <strain evidence="1 2">DSM 23837</strain>
    </source>
</reference>
<evidence type="ECO:0000313" key="2">
    <source>
        <dbReference type="Proteomes" id="UP001223586"/>
    </source>
</evidence>
<dbReference type="InterPro" id="IPR021146">
    <property type="entry name" value="Phage_gp6-like_head-tail"/>
</dbReference>
<protein>
    <recommendedName>
        <fullName evidence="3">DNA-packaging protein</fullName>
    </recommendedName>
</protein>
<evidence type="ECO:0008006" key="3">
    <source>
        <dbReference type="Google" id="ProtNLM"/>
    </source>
</evidence>
<name>A0ABT9WRZ2_9BACI</name>